<reference evidence="2" key="1">
    <citation type="submission" date="2018-08" db="EMBL/GenBank/DDBJ databases">
        <authorList>
            <person name="Rossello M."/>
        </authorList>
    </citation>
    <scope>NUCLEOTIDE SEQUENCE [LARGE SCALE GENOMIC DNA]</scope>
    <source>
        <strain evidence="2">cv. Chinese Spring</strain>
    </source>
</reference>
<dbReference type="Gramene" id="TraesCLE_scaffold_019202_01G000100.1">
    <property type="protein sequence ID" value="TraesCLE_scaffold_019202_01G000100.1"/>
    <property type="gene ID" value="TraesCLE_scaffold_019202_01G000100"/>
</dbReference>
<keyword evidence="1" id="KW-0732">Signal</keyword>
<dbReference type="Gramene" id="TraesARI5D03G03067180.1">
    <property type="protein sequence ID" value="TraesARI5D03G03067180.1.CDS1"/>
    <property type="gene ID" value="TraesARI5D03G03067180"/>
</dbReference>
<evidence type="ECO:0000313" key="2">
    <source>
        <dbReference type="EnsemblPlants" id="TraesCS5D02G197400.1.cds1"/>
    </source>
</evidence>
<dbReference type="Gramene" id="TraesCS5D03G0465900.1">
    <property type="protein sequence ID" value="TraesCS5D03G0465900.1.CDS1"/>
    <property type="gene ID" value="TraesCS5D03G0465900"/>
</dbReference>
<dbReference type="Proteomes" id="UP000019116">
    <property type="component" value="Chromosome 5D"/>
</dbReference>
<dbReference type="Gramene" id="TraesCAD_scaffold_103574_01G000100.1">
    <property type="protein sequence ID" value="TraesCAD_scaffold_103574_01G000100.1"/>
    <property type="gene ID" value="TraesCAD_scaffold_103574_01G000100"/>
</dbReference>
<sequence length="328" mass="36882">MYSFVRSFGLLPLLCVTHLHSILNWIGVMCLDEFCDTFPIWKEIQHKPLVRSTDNLRVLSEPWRWFVKSLNTVGSFHHCYGVTACPSFTKDNVLVSRRFHQAVLKDPVGFSLFDPGLKSLFNSDAKCNGQALTYHAIGSLFEDLLEEFQPGVPKPLDVDWLLNLMSQDLVSLEVEDLIVNNPCLMSNPGRIGFTNYTHHLLSNVLASSNDPLDTMTLQDVICSLATLCGPDMEETWEEGVEGDILFSKLFDFGNGGSILTADAMRRACVVKACRLPFSSKAELMVRGFAILGLQRNGLRHAFDPRYRKDPAIKSLGKYTLDDVVEHQH</sequence>
<dbReference type="Gramene" id="TraesPARA_EIv1.0_1810610.1">
    <property type="protein sequence ID" value="TraesPARA_EIv1.0_1810610.1.CDS1"/>
    <property type="gene ID" value="TraesPARA_EIv1.0_1810610"/>
</dbReference>
<dbReference type="PaxDb" id="4565-Traes_5DL_7C4757315.2"/>
<dbReference type="Gramene" id="TraesJUL5D03G03138800.1">
    <property type="protein sequence ID" value="TraesJUL5D03G03138800.1.CDS1"/>
    <property type="gene ID" value="TraesJUL5D03G03138800"/>
</dbReference>
<dbReference type="Gramene" id="TraesRN5D0100486400.1">
    <property type="protein sequence ID" value="TraesRN5D0100486400.1"/>
    <property type="gene ID" value="TraesRN5D0100486400"/>
</dbReference>
<dbReference type="Gramene" id="TraesSTA5D03G03104480.1">
    <property type="protein sequence ID" value="TraesSTA5D03G03104480.1.CDS1"/>
    <property type="gene ID" value="TraesSTA5D03G03104480"/>
</dbReference>
<keyword evidence="3" id="KW-1185">Reference proteome</keyword>
<dbReference type="Gramene" id="TraesSYM5D03G03053580.1">
    <property type="protein sequence ID" value="TraesSYM5D03G03053580.1.CDS1"/>
    <property type="gene ID" value="TraesSYM5D03G03053580"/>
</dbReference>
<dbReference type="Gramene" id="TraesROB_scaffold_066703_01G000200.1">
    <property type="protein sequence ID" value="TraesROB_scaffold_066703_01G000200.1"/>
    <property type="gene ID" value="TraesROB_scaffold_066703_01G000200"/>
</dbReference>
<organism evidence="2">
    <name type="scientific">Triticum aestivum</name>
    <name type="common">Wheat</name>
    <dbReference type="NCBI Taxonomy" id="4565"/>
    <lineage>
        <taxon>Eukaryota</taxon>
        <taxon>Viridiplantae</taxon>
        <taxon>Streptophyta</taxon>
        <taxon>Embryophyta</taxon>
        <taxon>Tracheophyta</taxon>
        <taxon>Spermatophyta</taxon>
        <taxon>Magnoliopsida</taxon>
        <taxon>Liliopsida</taxon>
        <taxon>Poales</taxon>
        <taxon>Poaceae</taxon>
        <taxon>BOP clade</taxon>
        <taxon>Pooideae</taxon>
        <taxon>Triticodae</taxon>
        <taxon>Triticeae</taxon>
        <taxon>Triticinae</taxon>
        <taxon>Triticum</taxon>
    </lineage>
</organism>
<dbReference type="Gramene" id="TraesLDM5D03G03118360.1">
    <property type="protein sequence ID" value="TraesLDM5D03G03118360.1.CDS1"/>
    <property type="gene ID" value="TraesLDM5D03G03118360"/>
</dbReference>
<dbReference type="Gramene" id="TraesNOR5D03G03143350.1">
    <property type="protein sequence ID" value="TraesNOR5D03G03143350.1.CDS1"/>
    <property type="gene ID" value="TraesNOR5D03G03143350"/>
</dbReference>
<dbReference type="Gramene" id="TraesJAG5D03G03112780.1">
    <property type="protein sequence ID" value="TraesJAG5D03G03112780.1.CDS1"/>
    <property type="gene ID" value="TraesJAG5D03G03112780"/>
</dbReference>
<evidence type="ECO:0000313" key="3">
    <source>
        <dbReference type="Proteomes" id="UP000019116"/>
    </source>
</evidence>
<reference evidence="2" key="2">
    <citation type="submission" date="2018-10" db="UniProtKB">
        <authorList>
            <consortium name="EnsemblPlants"/>
        </authorList>
    </citation>
    <scope>IDENTIFICATION</scope>
</reference>
<proteinExistence type="predicted"/>
<dbReference type="AlphaFoldDB" id="A0A3B6MR54"/>
<accession>A0A3B6MR54</accession>
<protein>
    <submittedName>
        <fullName evidence="2">Uncharacterized protein</fullName>
    </submittedName>
</protein>
<evidence type="ECO:0000256" key="1">
    <source>
        <dbReference type="SAM" id="SignalP"/>
    </source>
</evidence>
<feature type="chain" id="PRO_5043177751" evidence="1">
    <location>
        <begin position="22"/>
        <end position="328"/>
    </location>
</feature>
<dbReference type="Gramene" id="TraesLAC5D03G03069510.1">
    <property type="protein sequence ID" value="TraesLAC5D03G03069510.1.CDS1"/>
    <property type="gene ID" value="TraesLAC5D03G03069510"/>
</dbReference>
<name>A0A3B6MR54_WHEAT</name>
<dbReference type="Gramene" id="TraesCS5D02G197400.1">
    <property type="protein sequence ID" value="TraesCS5D02G197400.1.cds1"/>
    <property type="gene ID" value="TraesCS5D02G197400"/>
</dbReference>
<feature type="signal peptide" evidence="1">
    <location>
        <begin position="1"/>
        <end position="21"/>
    </location>
</feature>
<dbReference type="Gramene" id="TraesWEE_scaffold_059288_01G000100.1">
    <property type="protein sequence ID" value="TraesWEE_scaffold_059288_01G000100.1"/>
    <property type="gene ID" value="TraesWEE_scaffold_059288_01G000100"/>
</dbReference>
<dbReference type="EnsemblPlants" id="TraesCS5D02G197400.1">
    <property type="protein sequence ID" value="TraesCS5D02G197400.1.cds1"/>
    <property type="gene ID" value="TraesCS5D02G197400"/>
</dbReference>